<organism evidence="1 2">
    <name type="scientific">Vitis vinifera</name>
    <name type="common">Grape</name>
    <dbReference type="NCBI Taxonomy" id="29760"/>
    <lineage>
        <taxon>Eukaryota</taxon>
        <taxon>Viridiplantae</taxon>
        <taxon>Streptophyta</taxon>
        <taxon>Embryophyta</taxon>
        <taxon>Tracheophyta</taxon>
        <taxon>Spermatophyta</taxon>
        <taxon>Magnoliopsida</taxon>
        <taxon>eudicotyledons</taxon>
        <taxon>Gunneridae</taxon>
        <taxon>Pentapetalae</taxon>
        <taxon>rosids</taxon>
        <taxon>Vitales</taxon>
        <taxon>Vitaceae</taxon>
        <taxon>Viteae</taxon>
        <taxon>Vitis</taxon>
    </lineage>
</organism>
<gene>
    <name evidence="1" type="primary">LUPS_2</name>
    <name evidence="1" type="ORF">CK203_088263</name>
</gene>
<dbReference type="Proteomes" id="UP000288805">
    <property type="component" value="Unassembled WGS sequence"/>
</dbReference>
<dbReference type="Gene3D" id="1.50.10.20">
    <property type="match status" value="1"/>
</dbReference>
<sequence>MVVNSSYGCDSKVWAYSHEIRQRNCYHNMGSREDCPSGLLVAYALTKLGYSNVNLWVDVGIRDESNHLIINYLWQEITGAFMKNCMLHYATYRNTFPLWALAQYVSGCHYLKVGCITMPSKHL</sequence>
<reference evidence="1 2" key="1">
    <citation type="journal article" date="2018" name="PLoS Genet.">
        <title>Population sequencing reveals clonal diversity and ancestral inbreeding in the grapevine cultivar Chardonnay.</title>
        <authorList>
            <person name="Roach M.J."/>
            <person name="Johnson D.L."/>
            <person name="Bohlmann J."/>
            <person name="van Vuuren H.J."/>
            <person name="Jones S.J."/>
            <person name="Pretorius I.S."/>
            <person name="Schmidt S.A."/>
            <person name="Borneman A.R."/>
        </authorList>
    </citation>
    <scope>NUCLEOTIDE SEQUENCE [LARGE SCALE GENOMIC DNA]</scope>
    <source>
        <strain evidence="2">cv. Chardonnay</strain>
        <tissue evidence="1">Leaf</tissue>
    </source>
</reference>
<dbReference type="AlphaFoldDB" id="A0A438FJL4"/>
<dbReference type="SUPFAM" id="SSF48239">
    <property type="entry name" value="Terpenoid cyclases/Protein prenyltransferases"/>
    <property type="match status" value="1"/>
</dbReference>
<name>A0A438FJL4_VITVI</name>
<evidence type="ECO:0000313" key="1">
    <source>
        <dbReference type="EMBL" id="RVW60198.1"/>
    </source>
</evidence>
<accession>A0A438FJL4</accession>
<protein>
    <submittedName>
        <fullName evidence="1">Lupeol synthase</fullName>
    </submittedName>
</protein>
<comment type="caution">
    <text evidence="1">The sequence shown here is derived from an EMBL/GenBank/DDBJ whole genome shotgun (WGS) entry which is preliminary data.</text>
</comment>
<evidence type="ECO:0000313" key="2">
    <source>
        <dbReference type="Proteomes" id="UP000288805"/>
    </source>
</evidence>
<proteinExistence type="predicted"/>
<dbReference type="EMBL" id="QGNW01000868">
    <property type="protein sequence ID" value="RVW60198.1"/>
    <property type="molecule type" value="Genomic_DNA"/>
</dbReference>
<dbReference type="InterPro" id="IPR008930">
    <property type="entry name" value="Terpenoid_cyclase/PrenylTrfase"/>
</dbReference>